<gene>
    <name evidence="2" type="ORF">GCM10010305_06190</name>
</gene>
<proteinExistence type="predicted"/>
<dbReference type="EMBL" id="BMUL01000001">
    <property type="protein sequence ID" value="GHA66956.1"/>
    <property type="molecule type" value="Genomic_DNA"/>
</dbReference>
<protein>
    <submittedName>
        <fullName evidence="2">Uncharacterized protein</fullName>
    </submittedName>
</protein>
<reference evidence="2" key="2">
    <citation type="submission" date="2020-09" db="EMBL/GenBank/DDBJ databases">
        <authorList>
            <person name="Sun Q."/>
            <person name="Ohkuma M."/>
        </authorList>
    </citation>
    <scope>NUCLEOTIDE SEQUENCE</scope>
    <source>
        <strain evidence="2">JCM 4518</strain>
    </source>
</reference>
<evidence type="ECO:0000256" key="1">
    <source>
        <dbReference type="SAM" id="MobiDB-lite"/>
    </source>
</evidence>
<dbReference type="Proteomes" id="UP000644020">
    <property type="component" value="Unassembled WGS sequence"/>
</dbReference>
<sequence length="80" mass="7838">MGDGVGVAGAADGERSAAVPVAGADGEPFEQAATVVRATAAARSAGTREGGGEYRITGILPHARRGGQPGNGIFTSITRS</sequence>
<reference evidence="2" key="1">
    <citation type="journal article" date="2014" name="Int. J. Syst. Evol. Microbiol.">
        <title>Complete genome sequence of Corynebacterium casei LMG S-19264T (=DSM 44701T), isolated from a smear-ripened cheese.</title>
        <authorList>
            <consortium name="US DOE Joint Genome Institute (JGI-PGF)"/>
            <person name="Walter F."/>
            <person name="Albersmeier A."/>
            <person name="Kalinowski J."/>
            <person name="Ruckert C."/>
        </authorList>
    </citation>
    <scope>NUCLEOTIDE SEQUENCE</scope>
    <source>
        <strain evidence="2">JCM 4518</strain>
    </source>
</reference>
<feature type="region of interest" description="Disordered" evidence="1">
    <location>
        <begin position="61"/>
        <end position="80"/>
    </location>
</feature>
<organism evidence="2 3">
    <name type="scientific">Streptomyces termitum</name>
    <dbReference type="NCBI Taxonomy" id="67368"/>
    <lineage>
        <taxon>Bacteria</taxon>
        <taxon>Bacillati</taxon>
        <taxon>Actinomycetota</taxon>
        <taxon>Actinomycetes</taxon>
        <taxon>Kitasatosporales</taxon>
        <taxon>Streptomycetaceae</taxon>
        <taxon>Streptomyces</taxon>
    </lineage>
</organism>
<comment type="caution">
    <text evidence="2">The sequence shown here is derived from an EMBL/GenBank/DDBJ whole genome shotgun (WGS) entry which is preliminary data.</text>
</comment>
<keyword evidence="3" id="KW-1185">Reference proteome</keyword>
<evidence type="ECO:0000313" key="2">
    <source>
        <dbReference type="EMBL" id="GHA66956.1"/>
    </source>
</evidence>
<accession>A0A918SRW3</accession>
<evidence type="ECO:0000313" key="3">
    <source>
        <dbReference type="Proteomes" id="UP000644020"/>
    </source>
</evidence>
<name>A0A918SRW3_9ACTN</name>
<dbReference type="AlphaFoldDB" id="A0A918SRW3"/>